<dbReference type="EMBL" id="KI276656">
    <property type="protein sequence ID" value="ESA21193.1"/>
    <property type="molecule type" value="Genomic_DNA"/>
</dbReference>
<sequence length="68" mass="7965">MRRAIVPGYLANFGGLGIVARHTRYLLDYLNNKSTKNLEVDRFFKECILLARYGNVLAPEREDFILRY</sequence>
<accession>U9URK7</accession>
<name>U9URK7_RHIID</name>
<protein>
    <submittedName>
        <fullName evidence="1">Uncharacterized protein</fullName>
    </submittedName>
</protein>
<dbReference type="AlphaFoldDB" id="U9URK7"/>
<proteinExistence type="predicted"/>
<dbReference type="HOGENOM" id="CLU_203406_0_0_1"/>
<organism evidence="1">
    <name type="scientific">Rhizophagus irregularis (strain DAOM 181602 / DAOM 197198 / MUCL 43194)</name>
    <name type="common">Arbuscular mycorrhizal fungus</name>
    <name type="synonym">Glomus intraradices</name>
    <dbReference type="NCBI Taxonomy" id="747089"/>
    <lineage>
        <taxon>Eukaryota</taxon>
        <taxon>Fungi</taxon>
        <taxon>Fungi incertae sedis</taxon>
        <taxon>Mucoromycota</taxon>
        <taxon>Glomeromycotina</taxon>
        <taxon>Glomeromycetes</taxon>
        <taxon>Glomerales</taxon>
        <taxon>Glomeraceae</taxon>
        <taxon>Rhizophagus</taxon>
    </lineage>
</organism>
<evidence type="ECO:0000313" key="1">
    <source>
        <dbReference type="EMBL" id="ESA21193.1"/>
    </source>
</evidence>
<reference evidence="1" key="1">
    <citation type="submission" date="2013-07" db="EMBL/GenBank/DDBJ databases">
        <title>The genome of an arbuscular mycorrhizal fungus provides insights into the evolution of the oldest plant symbiosis.</title>
        <authorList>
            <consortium name="DOE Joint Genome Institute"/>
            <person name="Tisserant E."/>
            <person name="Malbreil M."/>
            <person name="Kuo A."/>
            <person name="Kohler A."/>
            <person name="Symeonidi A."/>
            <person name="Balestrini R."/>
            <person name="Charron P."/>
            <person name="Duensing N."/>
            <person name="Frei-dit-Frey N."/>
            <person name="Gianinazzi-Pearson V."/>
            <person name="Gilbert B."/>
            <person name="Handa Y."/>
            <person name="Hijri M."/>
            <person name="Kaul R."/>
            <person name="Kawaguchi M."/>
            <person name="Krajinski F."/>
            <person name="Lammers P."/>
            <person name="Lapierre D."/>
            <person name="Masclaux F.G."/>
            <person name="Murat C."/>
            <person name="Morin E."/>
            <person name="Ndikumana S."/>
            <person name="Pagni M."/>
            <person name="Petitpierre D."/>
            <person name="Requena N."/>
            <person name="Rosikiewicz P."/>
            <person name="Riley R."/>
            <person name="Saito K."/>
            <person name="San Clemente H."/>
            <person name="Shapiro H."/>
            <person name="van Tuinen D."/>
            <person name="Becard G."/>
            <person name="Bonfante P."/>
            <person name="Paszkowski U."/>
            <person name="Shachar-Hill Y."/>
            <person name="Young J.P."/>
            <person name="Sanders I.R."/>
            <person name="Henrissat B."/>
            <person name="Rensing S.A."/>
            <person name="Grigoriev I.V."/>
            <person name="Corradi N."/>
            <person name="Roux C."/>
            <person name="Martin F."/>
        </authorList>
    </citation>
    <scope>NUCLEOTIDE SEQUENCE</scope>
    <source>
        <strain evidence="1">DAOM 197198</strain>
    </source>
</reference>
<gene>
    <name evidence="1" type="ORF">GLOINDRAFT_17746</name>
</gene>